<name>A0A5C4LUT0_9PSEU</name>
<protein>
    <recommendedName>
        <fullName evidence="3">Leucine-binding protein domain-containing protein</fullName>
    </recommendedName>
</protein>
<keyword evidence="5" id="KW-1185">Reference proteome</keyword>
<feature type="domain" description="Leucine-binding protein" evidence="3">
    <location>
        <begin position="7"/>
        <end position="340"/>
    </location>
</feature>
<evidence type="ECO:0000256" key="2">
    <source>
        <dbReference type="ARBA" id="ARBA00022729"/>
    </source>
</evidence>
<dbReference type="SUPFAM" id="SSF53822">
    <property type="entry name" value="Periplasmic binding protein-like I"/>
    <property type="match status" value="1"/>
</dbReference>
<sequence>MTGTALAIGLVFPLHGPGGVFGPSCELCAQLAVEEINAAGGLLGREVRLVPVDGGAPPARVAAEVGRLIATGEIQAVTGWHTSAVRQALVPRVAGRVPYVYTALYEGGERTPGVFVTGETPSAQLLPGMSVLAREYGARRWCLVGNDYVWPRHTAKYARGYARVLGCRIETEAYVPLGTEDFRPVLRMIERAAPDAVLMLLVGDDAVRFNRSFAEAGFDRDCLRLTTLMDENMLLATGAEGTRRLYATSGYFETLATEESLDFAGRYARRYGVTAPAVGNLGESCYEGVRLLAALIEAACSVETAAIAGVADSVSYEGPRGRLRLEGGHVAQRIYLAEADAMDFTVVTQL</sequence>
<keyword evidence="2" id="KW-0732">Signal</keyword>
<dbReference type="OrthoDB" id="7337537at2"/>
<dbReference type="AlphaFoldDB" id="A0A5C4LUT0"/>
<dbReference type="InterPro" id="IPR028081">
    <property type="entry name" value="Leu-bd"/>
</dbReference>
<dbReference type="CDD" id="cd06358">
    <property type="entry name" value="PBP1_NHase"/>
    <property type="match status" value="1"/>
</dbReference>
<evidence type="ECO:0000256" key="1">
    <source>
        <dbReference type="ARBA" id="ARBA00010062"/>
    </source>
</evidence>
<comment type="similarity">
    <text evidence="1">Belongs to the leucine-binding protein family.</text>
</comment>
<dbReference type="RefSeq" id="WP_139099398.1">
    <property type="nucleotide sequence ID" value="NZ_VDFW01000028.1"/>
</dbReference>
<proteinExistence type="inferred from homology"/>
<evidence type="ECO:0000313" key="4">
    <source>
        <dbReference type="EMBL" id="TNC22206.1"/>
    </source>
</evidence>
<evidence type="ECO:0000259" key="3">
    <source>
        <dbReference type="Pfam" id="PF13458"/>
    </source>
</evidence>
<dbReference type="Proteomes" id="UP000305546">
    <property type="component" value="Unassembled WGS sequence"/>
</dbReference>
<reference evidence="4 5" key="1">
    <citation type="submission" date="2019-06" db="EMBL/GenBank/DDBJ databases">
        <title>Amycolatopsis alkalitolerans sp. nov., isolated from Gastrodia elata Blume.</title>
        <authorList>
            <person name="Narsing Rao M.P."/>
            <person name="Li W.J."/>
        </authorList>
    </citation>
    <scope>NUCLEOTIDE SEQUENCE [LARGE SCALE GENOMIC DNA]</scope>
    <source>
        <strain evidence="4 5">SYSUP0005</strain>
    </source>
</reference>
<gene>
    <name evidence="4" type="ORF">FG385_25850</name>
</gene>
<evidence type="ECO:0000313" key="5">
    <source>
        <dbReference type="Proteomes" id="UP000305546"/>
    </source>
</evidence>
<organism evidence="4 5">
    <name type="scientific">Amycolatopsis alkalitolerans</name>
    <dbReference type="NCBI Taxonomy" id="2547244"/>
    <lineage>
        <taxon>Bacteria</taxon>
        <taxon>Bacillati</taxon>
        <taxon>Actinomycetota</taxon>
        <taxon>Actinomycetes</taxon>
        <taxon>Pseudonocardiales</taxon>
        <taxon>Pseudonocardiaceae</taxon>
        <taxon>Amycolatopsis</taxon>
    </lineage>
</organism>
<accession>A0A5C4LUT0</accession>
<dbReference type="Pfam" id="PF13458">
    <property type="entry name" value="Peripla_BP_6"/>
    <property type="match status" value="1"/>
</dbReference>
<dbReference type="Gene3D" id="3.40.50.2300">
    <property type="match status" value="2"/>
</dbReference>
<dbReference type="PANTHER" id="PTHR47628:SF1">
    <property type="entry name" value="ALIPHATIC AMIDASE EXPRESSION-REGULATING PROTEIN"/>
    <property type="match status" value="1"/>
</dbReference>
<comment type="caution">
    <text evidence="4">The sequence shown here is derived from an EMBL/GenBank/DDBJ whole genome shotgun (WGS) entry which is preliminary data.</text>
</comment>
<dbReference type="InterPro" id="IPR028082">
    <property type="entry name" value="Peripla_BP_I"/>
</dbReference>
<dbReference type="PANTHER" id="PTHR47628">
    <property type="match status" value="1"/>
</dbReference>
<dbReference type="EMBL" id="VDFW01000028">
    <property type="protein sequence ID" value="TNC22206.1"/>
    <property type="molecule type" value="Genomic_DNA"/>
</dbReference>